<evidence type="ECO:0000259" key="1">
    <source>
        <dbReference type="Pfam" id="PF01979"/>
    </source>
</evidence>
<dbReference type="InterPro" id="IPR006680">
    <property type="entry name" value="Amidohydro-rel"/>
</dbReference>
<dbReference type="Pfam" id="PF01979">
    <property type="entry name" value="Amidohydro_1"/>
    <property type="match status" value="1"/>
</dbReference>
<dbReference type="InterPro" id="IPR051781">
    <property type="entry name" value="Metallo-dep_Hydrolase"/>
</dbReference>
<sequence length="480" mass="51400">MRTCKATTQIAVSALICLATSLAAGCAPSDSEPPPTGTLHFEGARLILGDGDVIENGALLVEGDRIVGVGTTGELTAPPGATSIDLTGKTIIPALIDAHAHLGYEGYTSWGSQNYSRENLIEHLERYAYYGFGAVFSAGSDPEDLAIEIQRAQREGEVEGARFLFGAGMAPPGQGPNNQFLAHAVAIAEQTGMTVLRGVASAEEGRASVREVSAKQIPFIKIWVDDRGGSQEKLGRELYRAIIDEARARDIEVIVHQQNTRDMPDLLEAGVAGFLHGRLGPGLDDRLAAQIRDSDAFLVPNLGLGELRGERVGGDAFLQEATLPEVSARLREAYDARQPGGVAQAITASQLATANAERRERELSEAFSRLLAADVDIVLGTDAGAVPDHFFGYTGHRELEIFVRLGMTPMQAIVAATSRPAERLGLSEMGTIGPGKAADFVVLDSNPLDDIRNTRTISRVYLRGHEIDREGLRGRWTGRN</sequence>
<accession>A0A381RAU1</accession>
<dbReference type="EMBL" id="UINC01001705">
    <property type="protein sequence ID" value="SUZ86967.1"/>
    <property type="molecule type" value="Genomic_DNA"/>
</dbReference>
<organism evidence="2">
    <name type="scientific">marine metagenome</name>
    <dbReference type="NCBI Taxonomy" id="408172"/>
    <lineage>
        <taxon>unclassified sequences</taxon>
        <taxon>metagenomes</taxon>
        <taxon>ecological metagenomes</taxon>
    </lineage>
</organism>
<dbReference type="PROSITE" id="PS51257">
    <property type="entry name" value="PROKAR_LIPOPROTEIN"/>
    <property type="match status" value="1"/>
</dbReference>
<dbReference type="SUPFAM" id="SSF51338">
    <property type="entry name" value="Composite domain of metallo-dependent hydrolases"/>
    <property type="match status" value="1"/>
</dbReference>
<feature type="domain" description="Amidohydrolase-related" evidence="1">
    <location>
        <begin position="90"/>
        <end position="464"/>
    </location>
</feature>
<dbReference type="PANTHER" id="PTHR43135:SF3">
    <property type="entry name" value="ALPHA-D-RIBOSE 1-METHYLPHOSPHONATE 5-TRIPHOSPHATE DIPHOSPHATASE"/>
    <property type="match status" value="1"/>
</dbReference>
<dbReference type="GO" id="GO:0016810">
    <property type="term" value="F:hydrolase activity, acting on carbon-nitrogen (but not peptide) bonds"/>
    <property type="evidence" value="ECO:0007669"/>
    <property type="project" value="InterPro"/>
</dbReference>
<reference evidence="2" key="1">
    <citation type="submission" date="2018-05" db="EMBL/GenBank/DDBJ databases">
        <authorList>
            <person name="Lanie J.A."/>
            <person name="Ng W.-L."/>
            <person name="Kazmierczak K.M."/>
            <person name="Andrzejewski T.M."/>
            <person name="Davidsen T.M."/>
            <person name="Wayne K.J."/>
            <person name="Tettelin H."/>
            <person name="Glass J.I."/>
            <person name="Rusch D."/>
            <person name="Podicherti R."/>
            <person name="Tsui H.-C.T."/>
            <person name="Winkler M.E."/>
        </authorList>
    </citation>
    <scope>NUCLEOTIDE SEQUENCE</scope>
</reference>
<dbReference type="Gene3D" id="3.20.20.140">
    <property type="entry name" value="Metal-dependent hydrolases"/>
    <property type="match status" value="1"/>
</dbReference>
<gene>
    <name evidence="2" type="ORF">METZ01_LOCUS39821</name>
</gene>
<dbReference type="InterPro" id="IPR011059">
    <property type="entry name" value="Metal-dep_hydrolase_composite"/>
</dbReference>
<dbReference type="Gene3D" id="2.30.40.10">
    <property type="entry name" value="Urease, subunit C, domain 1"/>
    <property type="match status" value="1"/>
</dbReference>
<dbReference type="AlphaFoldDB" id="A0A381RAU1"/>
<dbReference type="PANTHER" id="PTHR43135">
    <property type="entry name" value="ALPHA-D-RIBOSE 1-METHYLPHOSPHONATE 5-TRIPHOSPHATE DIPHOSPHATASE"/>
    <property type="match status" value="1"/>
</dbReference>
<protein>
    <recommendedName>
        <fullName evidence="1">Amidohydrolase-related domain-containing protein</fullName>
    </recommendedName>
</protein>
<evidence type="ECO:0000313" key="2">
    <source>
        <dbReference type="EMBL" id="SUZ86967.1"/>
    </source>
</evidence>
<dbReference type="SUPFAM" id="SSF51556">
    <property type="entry name" value="Metallo-dependent hydrolases"/>
    <property type="match status" value="1"/>
</dbReference>
<dbReference type="InterPro" id="IPR032466">
    <property type="entry name" value="Metal_Hydrolase"/>
</dbReference>
<name>A0A381RAU1_9ZZZZ</name>
<proteinExistence type="predicted"/>